<organism evidence="1 2">
    <name type="scientific">Mycena pura</name>
    <dbReference type="NCBI Taxonomy" id="153505"/>
    <lineage>
        <taxon>Eukaryota</taxon>
        <taxon>Fungi</taxon>
        <taxon>Dikarya</taxon>
        <taxon>Basidiomycota</taxon>
        <taxon>Agaricomycotina</taxon>
        <taxon>Agaricomycetes</taxon>
        <taxon>Agaricomycetidae</taxon>
        <taxon>Agaricales</taxon>
        <taxon>Marasmiineae</taxon>
        <taxon>Mycenaceae</taxon>
        <taxon>Mycena</taxon>
    </lineage>
</organism>
<evidence type="ECO:0000313" key="2">
    <source>
        <dbReference type="Proteomes" id="UP001219525"/>
    </source>
</evidence>
<keyword evidence="2" id="KW-1185">Reference proteome</keyword>
<dbReference type="Proteomes" id="UP001219525">
    <property type="component" value="Unassembled WGS sequence"/>
</dbReference>
<reference evidence="1" key="1">
    <citation type="submission" date="2023-03" db="EMBL/GenBank/DDBJ databases">
        <title>Massive genome expansion in bonnet fungi (Mycena s.s.) driven by repeated elements and novel gene families across ecological guilds.</title>
        <authorList>
            <consortium name="Lawrence Berkeley National Laboratory"/>
            <person name="Harder C.B."/>
            <person name="Miyauchi S."/>
            <person name="Viragh M."/>
            <person name="Kuo A."/>
            <person name="Thoen E."/>
            <person name="Andreopoulos B."/>
            <person name="Lu D."/>
            <person name="Skrede I."/>
            <person name="Drula E."/>
            <person name="Henrissat B."/>
            <person name="Morin E."/>
            <person name="Kohler A."/>
            <person name="Barry K."/>
            <person name="LaButti K."/>
            <person name="Morin E."/>
            <person name="Salamov A."/>
            <person name="Lipzen A."/>
            <person name="Mereny Z."/>
            <person name="Hegedus B."/>
            <person name="Baldrian P."/>
            <person name="Stursova M."/>
            <person name="Weitz H."/>
            <person name="Taylor A."/>
            <person name="Grigoriev I.V."/>
            <person name="Nagy L.G."/>
            <person name="Martin F."/>
            <person name="Kauserud H."/>
        </authorList>
    </citation>
    <scope>NUCLEOTIDE SEQUENCE</scope>
    <source>
        <strain evidence="1">9144</strain>
    </source>
</reference>
<name>A0AAD6YBT1_9AGAR</name>
<dbReference type="EMBL" id="JARJCW010000047">
    <property type="protein sequence ID" value="KAJ7204453.1"/>
    <property type="molecule type" value="Genomic_DNA"/>
</dbReference>
<evidence type="ECO:0008006" key="3">
    <source>
        <dbReference type="Google" id="ProtNLM"/>
    </source>
</evidence>
<gene>
    <name evidence="1" type="ORF">GGX14DRAFT_460461</name>
</gene>
<dbReference type="Gene3D" id="3.80.10.10">
    <property type="entry name" value="Ribonuclease Inhibitor"/>
    <property type="match status" value="1"/>
</dbReference>
<sequence>MFLPIELYETIIEQIAPDDPLRQSTILSLTRALPYIPALQTYLFRGIILSRAEQAIQLTLRLLKTDGDEVSLCVQEFCWHNEWTVDAEVVVNLLRKLPGLRSLSLCIGTNFAPEHLEAIFKTPRPDLRYLSLRFRPYVQKATYQRFLSGSYFDSTLACLAEWPPSDLPTLSVVQEAMEPAQAPHISFAQPIVFFRLDKHLADLAHSSYLFSLTSLRLRIPSRPVAGALASLPLSLPSVELLDLSTCNVFGAELTDTLLARLTRLKHVILDNGTLLRKEYDPEDWAVLGKGCALAGVKRTKEREKKLRQARLQTVPVAAPERQARPGRKGVSTAKISLRASPPRQSRVVGVVDTPAASGMRKVRLYPGLPSLCSLATTLPASVPPGKHAEIRQQFEKGWYEGLRQLVETRSRLYKSHGLESATIMKYMDAEETNGSEEGLDGLVEVTEWDDDLDIKAPVLCLAGPEKSAVHEAGCAHSVAWTVWKD</sequence>
<protein>
    <recommendedName>
        <fullName evidence="3">F-box domain-containing protein</fullName>
    </recommendedName>
</protein>
<dbReference type="SUPFAM" id="SSF52047">
    <property type="entry name" value="RNI-like"/>
    <property type="match status" value="1"/>
</dbReference>
<dbReference type="AlphaFoldDB" id="A0AAD6YBT1"/>
<proteinExistence type="predicted"/>
<comment type="caution">
    <text evidence="1">The sequence shown here is derived from an EMBL/GenBank/DDBJ whole genome shotgun (WGS) entry which is preliminary data.</text>
</comment>
<evidence type="ECO:0000313" key="1">
    <source>
        <dbReference type="EMBL" id="KAJ7204453.1"/>
    </source>
</evidence>
<dbReference type="InterPro" id="IPR032675">
    <property type="entry name" value="LRR_dom_sf"/>
</dbReference>
<accession>A0AAD6YBT1</accession>